<dbReference type="EMBL" id="VTZN01000314">
    <property type="protein sequence ID" value="KAA1244039.1"/>
    <property type="molecule type" value="Genomic_DNA"/>
</dbReference>
<sequence length="130" mass="13623">MPEGWSSALGSGDTALTLNGPKGMSAKVSIVATNLRPDSAFLTYTANLGGSMRRLNFSVTGVPFCGYSSQLLTGTLQGTSGAIEFADRITHIWTNTKNYLVAIHLEGPAAVSGFRAAKAALMQNFAILIP</sequence>
<evidence type="ECO:0000313" key="1">
    <source>
        <dbReference type="EMBL" id="KAA1244039.1"/>
    </source>
</evidence>
<organism evidence="1 2">
    <name type="scientific">Mycobacterium simiae</name>
    <name type="common">Mycobacterium habana</name>
    <dbReference type="NCBI Taxonomy" id="1784"/>
    <lineage>
        <taxon>Bacteria</taxon>
        <taxon>Bacillati</taxon>
        <taxon>Actinomycetota</taxon>
        <taxon>Actinomycetes</taxon>
        <taxon>Mycobacteriales</taxon>
        <taxon>Mycobacteriaceae</taxon>
        <taxon>Mycobacterium</taxon>
        <taxon>Mycobacterium simiae complex</taxon>
    </lineage>
</organism>
<dbReference type="AlphaFoldDB" id="A0A5B1BAC8"/>
<accession>A0A5B1BAC8</accession>
<dbReference type="Proteomes" id="UP000324701">
    <property type="component" value="Unassembled WGS sequence"/>
</dbReference>
<reference evidence="1 2" key="1">
    <citation type="submission" date="2019-09" db="EMBL/GenBank/DDBJ databases">
        <title>Report of infection by Mycobacterium simiae a patient suffering from pulmonary tuberculosis.</title>
        <authorList>
            <person name="Mohanty P.S."/>
            <person name="Bansal A.K."/>
            <person name="Singh H."/>
            <person name="Sharma S."/>
            <person name="Patil S.A."/>
            <person name="Upadhaya P."/>
            <person name="Singh P.K."/>
            <person name="Kumar D."/>
            <person name="Kumar S."/>
            <person name="Singh R.K."/>
            <person name="Chaudhary B."/>
        </authorList>
    </citation>
    <scope>NUCLEOTIDE SEQUENCE [LARGE SCALE GENOMIC DNA]</scope>
    <source>
        <strain evidence="1 2">JAL-560-SIM</strain>
    </source>
</reference>
<gene>
    <name evidence="1" type="ORF">F0Q45_25205</name>
</gene>
<evidence type="ECO:0000313" key="2">
    <source>
        <dbReference type="Proteomes" id="UP000324701"/>
    </source>
</evidence>
<protein>
    <submittedName>
        <fullName evidence="1">Uncharacterized protein</fullName>
    </submittedName>
</protein>
<name>A0A5B1BAC8_MYCSI</name>
<dbReference type="OrthoDB" id="4625123at2"/>
<keyword evidence="2" id="KW-1185">Reference proteome</keyword>
<proteinExistence type="predicted"/>
<comment type="caution">
    <text evidence="1">The sequence shown here is derived from an EMBL/GenBank/DDBJ whole genome shotgun (WGS) entry which is preliminary data.</text>
</comment>